<protein>
    <recommendedName>
        <fullName evidence="4">Protein-L-isoaspartate O-methyltransferase</fullName>
        <ecNumber evidence="3">2.1.1.77</ecNumber>
    </recommendedName>
    <alternativeName>
        <fullName evidence="11">L-isoaspartyl protein carboxyl methyltransferase</fullName>
    </alternativeName>
    <alternativeName>
        <fullName evidence="9">Protein L-isoaspartyl methyltransferase</fullName>
    </alternativeName>
    <alternativeName>
        <fullName evidence="10">Protein-beta-aspartate methyltransferase</fullName>
    </alternativeName>
</protein>
<dbReference type="GO" id="GO:0032259">
    <property type="term" value="P:methylation"/>
    <property type="evidence" value="ECO:0007669"/>
    <property type="project" value="UniProtKB-KW"/>
</dbReference>
<evidence type="ECO:0000256" key="9">
    <source>
        <dbReference type="ARBA" id="ARBA00030757"/>
    </source>
</evidence>
<keyword evidence="6 12" id="KW-0489">Methyltransferase</keyword>
<evidence type="ECO:0000256" key="10">
    <source>
        <dbReference type="ARBA" id="ARBA00031323"/>
    </source>
</evidence>
<gene>
    <name evidence="12" type="ORF">SAMN05216266_103193</name>
</gene>
<dbReference type="EMBL" id="FOKG01000003">
    <property type="protein sequence ID" value="SFB00123.1"/>
    <property type="molecule type" value="Genomic_DNA"/>
</dbReference>
<dbReference type="SUPFAM" id="SSF53335">
    <property type="entry name" value="S-adenosyl-L-methionine-dependent methyltransferases"/>
    <property type="match status" value="1"/>
</dbReference>
<dbReference type="PANTHER" id="PTHR11579">
    <property type="entry name" value="PROTEIN-L-ISOASPARTATE O-METHYLTRANSFERASE"/>
    <property type="match status" value="1"/>
</dbReference>
<dbReference type="InterPro" id="IPR000682">
    <property type="entry name" value="PCMT"/>
</dbReference>
<dbReference type="EC" id="2.1.1.77" evidence="3"/>
<accession>A0A1I0XJK5</accession>
<dbReference type="NCBIfam" id="TIGR04188">
    <property type="entry name" value="methyltr_grsp"/>
    <property type="match status" value="1"/>
</dbReference>
<dbReference type="Proteomes" id="UP000243799">
    <property type="component" value="Unassembled WGS sequence"/>
</dbReference>
<comment type="subcellular location">
    <subcellularLocation>
        <location evidence="1">Cytoplasm</location>
    </subcellularLocation>
</comment>
<evidence type="ECO:0000256" key="4">
    <source>
        <dbReference type="ARBA" id="ARBA00013346"/>
    </source>
</evidence>
<evidence type="ECO:0000256" key="1">
    <source>
        <dbReference type="ARBA" id="ARBA00004496"/>
    </source>
</evidence>
<dbReference type="AlphaFoldDB" id="A0A1I0XJK5"/>
<evidence type="ECO:0000256" key="7">
    <source>
        <dbReference type="ARBA" id="ARBA00022679"/>
    </source>
</evidence>
<dbReference type="Gene3D" id="3.40.50.150">
    <property type="entry name" value="Vaccinia Virus protein VP39"/>
    <property type="match status" value="1"/>
</dbReference>
<evidence type="ECO:0000313" key="12">
    <source>
        <dbReference type="EMBL" id="SFB00123.1"/>
    </source>
</evidence>
<dbReference type="InterPro" id="IPR026448">
    <property type="entry name" value="Methyltr_grasp"/>
</dbReference>
<evidence type="ECO:0000256" key="8">
    <source>
        <dbReference type="ARBA" id="ARBA00022691"/>
    </source>
</evidence>
<keyword evidence="8" id="KW-0949">S-adenosyl-L-methionine</keyword>
<proteinExistence type="inferred from homology"/>
<reference evidence="13" key="1">
    <citation type="submission" date="2016-10" db="EMBL/GenBank/DDBJ databases">
        <authorList>
            <person name="Varghese N."/>
            <person name="Submissions S."/>
        </authorList>
    </citation>
    <scope>NUCLEOTIDE SEQUENCE [LARGE SCALE GENOMIC DNA]</scope>
    <source>
        <strain evidence="13">CGMCC 4.3568</strain>
    </source>
</reference>
<dbReference type="PANTHER" id="PTHR11579:SF0">
    <property type="entry name" value="PROTEIN-L-ISOASPARTATE(D-ASPARTATE) O-METHYLTRANSFERASE"/>
    <property type="match status" value="1"/>
</dbReference>
<sequence>MPLVSRNRRLVATLRADRALQDPQWIAAFAEVPRHVFLPRYFMQIGYRWVAVEQGDAGWLERIYADTVLVTQLDDDPGSWSRARRAGPVHGTPTSSSSMPGIMAIMLEELRVRDGDRVLEIGTGTGYNTALLCHRLGDTNVSTVDIDSTLVPKARAALAECDYHPSCLLGDGELGYAERAPHDRVLATCAVSRIPPAWLEQTRPGGLIVTTLNRPIGAGLVRITAGKGATGTGRVLARDGRFMPLRAHRLAPIPELPDETMTEPGRRATLSVADALTPPSRFEFFAGLELPEVSSLHGDSPEITWLAHSDGSWARQVDTGDGFLVWQGGPQRLWDRVEEAHARWLELGQPERSDFGITIDGEMQEFWLGSPESELRWPW</sequence>
<dbReference type="CDD" id="cd02440">
    <property type="entry name" value="AdoMet_MTases"/>
    <property type="match status" value="1"/>
</dbReference>
<dbReference type="Pfam" id="PF01135">
    <property type="entry name" value="PCMT"/>
    <property type="match status" value="1"/>
</dbReference>
<evidence type="ECO:0000313" key="13">
    <source>
        <dbReference type="Proteomes" id="UP000243799"/>
    </source>
</evidence>
<evidence type="ECO:0000256" key="2">
    <source>
        <dbReference type="ARBA" id="ARBA00005369"/>
    </source>
</evidence>
<organism evidence="12 13">
    <name type="scientific">Amycolatopsis marina</name>
    <dbReference type="NCBI Taxonomy" id="490629"/>
    <lineage>
        <taxon>Bacteria</taxon>
        <taxon>Bacillati</taxon>
        <taxon>Actinomycetota</taxon>
        <taxon>Actinomycetes</taxon>
        <taxon>Pseudonocardiales</taxon>
        <taxon>Pseudonocardiaceae</taxon>
        <taxon>Amycolatopsis</taxon>
    </lineage>
</organism>
<keyword evidence="13" id="KW-1185">Reference proteome</keyword>
<dbReference type="GO" id="GO:0004719">
    <property type="term" value="F:protein-L-isoaspartate (D-aspartate) O-methyltransferase activity"/>
    <property type="evidence" value="ECO:0007669"/>
    <property type="project" value="UniProtKB-EC"/>
</dbReference>
<dbReference type="GO" id="GO:0005737">
    <property type="term" value="C:cytoplasm"/>
    <property type="evidence" value="ECO:0007669"/>
    <property type="project" value="UniProtKB-SubCell"/>
</dbReference>
<name>A0A1I0XJK5_9PSEU</name>
<evidence type="ECO:0000256" key="5">
    <source>
        <dbReference type="ARBA" id="ARBA00022490"/>
    </source>
</evidence>
<evidence type="ECO:0000256" key="11">
    <source>
        <dbReference type="ARBA" id="ARBA00031350"/>
    </source>
</evidence>
<dbReference type="InterPro" id="IPR029063">
    <property type="entry name" value="SAM-dependent_MTases_sf"/>
</dbReference>
<dbReference type="OrthoDB" id="5143400at2"/>
<keyword evidence="5" id="KW-0963">Cytoplasm</keyword>
<dbReference type="RefSeq" id="WP_091671317.1">
    <property type="nucleotide sequence ID" value="NZ_FOKG01000003.1"/>
</dbReference>
<dbReference type="STRING" id="490629.SAMN05216266_103193"/>
<comment type="similarity">
    <text evidence="2">Belongs to the methyltransferase superfamily. L-isoaspartyl/D-aspartyl protein methyltransferase family.</text>
</comment>
<evidence type="ECO:0000256" key="6">
    <source>
        <dbReference type="ARBA" id="ARBA00022603"/>
    </source>
</evidence>
<keyword evidence="7 12" id="KW-0808">Transferase</keyword>
<evidence type="ECO:0000256" key="3">
    <source>
        <dbReference type="ARBA" id="ARBA00011890"/>
    </source>
</evidence>